<sequence>MVSIRYILIVGLSILTWANSICSQTFTLFTKGEPTSVFVSEKENSVVKMAVSLFSEDMKNVFDIVPSVCEDILSGKVVIGTVGCDKELDKWLQELGINMSELRDHWEAFSLQTVKVEGKYHLIILGSDPRGTAYGLLELSRLMGISPWCWWADVTPEKRERLDLPINYKNKQQPSVKYRGIFLNDEDWGLSPWSARNFEQSSVKNEIGTKTYTRIFELLLRLRANTLWPAMHKCSTPFYWLKGAKELAAQYGIVIGTSHCEPLMRNNVGEWNRSEDEEYNYVTNKELVNQYWSKRLEEVCGYENIYTLGMRGIHDGKMNGVESLDEQTELLSCVIANQRSLLQKYIDKNVEQIPQVIMPYKEVLDIYDNGLKIPDDVTLVWCDDNYGYIPRLSNIKEQKRIGGAGVYYHISYFGRPHDYLWLYTTPPALIYTEMKRAWEYGARKLWMLNVGDIKPGEYGIEFFLDLAWNIDVITAEEVSGHLARWLGREFGKDASSALFPVMEEYFRLASIRRPEFMGWNRVEEYALSKRRGGITPVENTDFNPFVFGDEIQQRIDDYTAIADKVMEYASRIVVGRKDAYFEMIQYPVCAAAAMNRKMLYAQKARFFATRGMSVADEYASKSRDAYNEIAALTMYYNKIVGDGKWDGIMDMMPRRLPVFDPPVLPNKVGRGAGVPTSQVWPEGCSHGISPGTNYVFPDMLRSVGNACFISLYGEENRDIKWTVTGAPNWLNVHEKDIGVLKERRIVFDINWNFIQGSDKAKITLCVDNEKYILSVSAKDDLYMADNGVKSEVAGMIAWNAIDGDIVPASWVIEGLGHSTKAVALPKGKELKYEVNTVSSGDVLIRVGLVPNHAVGGGDKRYEISVDGASPVVVSSKVVIRSEEWKNNVLRNQALCQSVHNINTPGRHSIIIKALDENMIFDQLMLDFNPKRHFYQIPVSKK</sequence>
<dbReference type="InterPro" id="IPR042301">
    <property type="entry name" value="GH115_sf"/>
</dbReference>
<dbReference type="Proteomes" id="UP000594042">
    <property type="component" value="Chromosome"/>
</dbReference>
<dbReference type="InterPro" id="IPR031924">
    <property type="entry name" value="GH115"/>
</dbReference>
<feature type="domain" description="Gylcosyl hydrolase 115 C-terminal" evidence="2">
    <location>
        <begin position="824"/>
        <end position="928"/>
    </location>
</feature>
<dbReference type="KEGG" id="copr:Cop2CBH44_09170"/>
<dbReference type="GO" id="GO:0016787">
    <property type="term" value="F:hydrolase activity"/>
    <property type="evidence" value="ECO:0007669"/>
    <property type="project" value="UniProtKB-KW"/>
</dbReference>
<dbReference type="SUPFAM" id="SSF55545">
    <property type="entry name" value="beta-N-acetylhexosaminidase-like domain"/>
    <property type="match status" value="1"/>
</dbReference>
<evidence type="ECO:0000313" key="4">
    <source>
        <dbReference type="Proteomes" id="UP000594042"/>
    </source>
</evidence>
<dbReference type="InterPro" id="IPR029018">
    <property type="entry name" value="Hex-like_dom2"/>
</dbReference>
<keyword evidence="4" id="KW-1185">Reference proteome</keyword>
<dbReference type="Gene3D" id="3.30.379.10">
    <property type="entry name" value="Chitobiase/beta-hexosaminidase domain 2-like"/>
    <property type="match status" value="1"/>
</dbReference>
<dbReference type="GO" id="GO:0005975">
    <property type="term" value="P:carbohydrate metabolic process"/>
    <property type="evidence" value="ECO:0007669"/>
    <property type="project" value="UniProtKB-ARBA"/>
</dbReference>
<dbReference type="AlphaFoldDB" id="A0A7G1HVY8"/>
<evidence type="ECO:0000313" key="3">
    <source>
        <dbReference type="EMBL" id="BCI62564.1"/>
    </source>
</evidence>
<dbReference type="Pfam" id="PF15979">
    <property type="entry name" value="Glyco_hydro_115"/>
    <property type="match status" value="1"/>
</dbReference>
<organism evidence="3 4">
    <name type="scientific">Coprobacter secundus subsp. similis</name>
    <dbReference type="NCBI Taxonomy" id="2751153"/>
    <lineage>
        <taxon>Bacteria</taxon>
        <taxon>Pseudomonadati</taxon>
        <taxon>Bacteroidota</taxon>
        <taxon>Bacteroidia</taxon>
        <taxon>Bacteroidales</taxon>
        <taxon>Barnesiellaceae</taxon>
        <taxon>Coprobacter</taxon>
    </lineage>
</organism>
<dbReference type="Gene3D" id="2.60.120.1620">
    <property type="match status" value="1"/>
</dbReference>
<dbReference type="PANTHER" id="PTHR37842">
    <property type="match status" value="1"/>
</dbReference>
<dbReference type="Gene3D" id="1.20.58.2150">
    <property type="match status" value="1"/>
</dbReference>
<keyword evidence="1" id="KW-0378">Hydrolase</keyword>
<name>A0A7G1HVY8_9BACT</name>
<evidence type="ECO:0000256" key="1">
    <source>
        <dbReference type="ARBA" id="ARBA00022801"/>
    </source>
</evidence>
<gene>
    <name evidence="3" type="ORF">Cop2CBH44_09170</name>
</gene>
<dbReference type="InterPro" id="IPR041437">
    <property type="entry name" value="GH115_C"/>
</dbReference>
<dbReference type="Gene3D" id="3.20.20.520">
    <property type="entry name" value="Glycosyl hydrolase family 115"/>
    <property type="match status" value="1"/>
</dbReference>
<accession>A0A7G1HVY8</accession>
<reference evidence="4" key="1">
    <citation type="submission" date="2020-07" db="EMBL/GenBank/DDBJ databases">
        <title>Complete genome sequencing of Coprobacter sp. strain 2CBH44.</title>
        <authorList>
            <person name="Sakamoto M."/>
            <person name="Murakami T."/>
            <person name="Mori H."/>
        </authorList>
    </citation>
    <scope>NUCLEOTIDE SEQUENCE [LARGE SCALE GENOMIC DNA]</scope>
    <source>
        <strain evidence="4">2CBH44</strain>
    </source>
</reference>
<dbReference type="EMBL" id="AP023322">
    <property type="protein sequence ID" value="BCI62564.1"/>
    <property type="molecule type" value="Genomic_DNA"/>
</dbReference>
<protein>
    <recommendedName>
        <fullName evidence="2">Gylcosyl hydrolase 115 C-terminal domain-containing protein</fullName>
    </recommendedName>
</protein>
<evidence type="ECO:0000259" key="2">
    <source>
        <dbReference type="Pfam" id="PF17829"/>
    </source>
</evidence>
<proteinExistence type="predicted"/>
<dbReference type="PANTHER" id="PTHR37842:SF2">
    <property type="entry name" value="GYLCOSYL HYDROLASE 115 C-TERMINAL DOMAIN-CONTAINING PROTEIN"/>
    <property type="match status" value="1"/>
</dbReference>
<dbReference type="RefSeq" id="WP_200755629.1">
    <property type="nucleotide sequence ID" value="NZ_AP023322.1"/>
</dbReference>
<dbReference type="Pfam" id="PF17829">
    <property type="entry name" value="GH115_C"/>
    <property type="match status" value="1"/>
</dbReference>